<comment type="caution">
    <text evidence="2">The sequence shown here is derived from an EMBL/GenBank/DDBJ whole genome shotgun (WGS) entry which is preliminary data.</text>
</comment>
<evidence type="ECO:0000313" key="3">
    <source>
        <dbReference type="Proteomes" id="UP001187471"/>
    </source>
</evidence>
<accession>A0AA88RM20</accession>
<keyword evidence="3" id="KW-1185">Reference proteome</keyword>
<dbReference type="GO" id="GO:0009535">
    <property type="term" value="C:chloroplast thylakoid membrane"/>
    <property type="evidence" value="ECO:0007669"/>
    <property type="project" value="InterPro"/>
</dbReference>
<proteinExistence type="predicted"/>
<reference evidence="2" key="1">
    <citation type="submission" date="2022-12" db="EMBL/GenBank/DDBJ databases">
        <title>Draft genome assemblies for two species of Escallonia (Escalloniales).</title>
        <authorList>
            <person name="Chanderbali A."/>
            <person name="Dervinis C."/>
            <person name="Anghel I."/>
            <person name="Soltis D."/>
            <person name="Soltis P."/>
            <person name="Zapata F."/>
        </authorList>
    </citation>
    <scope>NUCLEOTIDE SEQUENCE</scope>
    <source>
        <strain evidence="2">UCBG92.1500</strain>
        <tissue evidence="2">Leaf</tissue>
    </source>
</reference>
<evidence type="ECO:0000256" key="1">
    <source>
        <dbReference type="SAM" id="MobiDB-lite"/>
    </source>
</evidence>
<feature type="region of interest" description="Disordered" evidence="1">
    <location>
        <begin position="484"/>
        <end position="503"/>
    </location>
</feature>
<dbReference type="GO" id="GO:0048564">
    <property type="term" value="P:photosystem I assembly"/>
    <property type="evidence" value="ECO:0007669"/>
    <property type="project" value="InterPro"/>
</dbReference>
<dbReference type="PANTHER" id="PTHR33672">
    <property type="entry name" value="YCF3-INTERACTING PROTEIN 1, CHLOROPLASTIC"/>
    <property type="match status" value="1"/>
</dbReference>
<dbReference type="GO" id="GO:0080183">
    <property type="term" value="P:response to photooxidative stress"/>
    <property type="evidence" value="ECO:0007669"/>
    <property type="project" value="InterPro"/>
</dbReference>
<feature type="region of interest" description="Disordered" evidence="1">
    <location>
        <begin position="636"/>
        <end position="672"/>
    </location>
</feature>
<feature type="compositionally biased region" description="Polar residues" evidence="1">
    <location>
        <begin position="656"/>
        <end position="666"/>
    </location>
</feature>
<feature type="region of interest" description="Disordered" evidence="1">
    <location>
        <begin position="401"/>
        <end position="431"/>
    </location>
</feature>
<organism evidence="2 3">
    <name type="scientific">Escallonia rubra</name>
    <dbReference type="NCBI Taxonomy" id="112253"/>
    <lineage>
        <taxon>Eukaryota</taxon>
        <taxon>Viridiplantae</taxon>
        <taxon>Streptophyta</taxon>
        <taxon>Embryophyta</taxon>
        <taxon>Tracheophyta</taxon>
        <taxon>Spermatophyta</taxon>
        <taxon>Magnoliopsida</taxon>
        <taxon>eudicotyledons</taxon>
        <taxon>Gunneridae</taxon>
        <taxon>Pentapetalae</taxon>
        <taxon>asterids</taxon>
        <taxon>campanulids</taxon>
        <taxon>Escalloniales</taxon>
        <taxon>Escalloniaceae</taxon>
        <taxon>Escallonia</taxon>
    </lineage>
</organism>
<dbReference type="PANTHER" id="PTHR33672:SF24">
    <property type="entry name" value="OS01G0798600 PROTEIN"/>
    <property type="match status" value="1"/>
</dbReference>
<feature type="compositionally biased region" description="Low complexity" evidence="1">
    <location>
        <begin position="401"/>
        <end position="411"/>
    </location>
</feature>
<evidence type="ECO:0000313" key="2">
    <source>
        <dbReference type="EMBL" id="KAK2992433.1"/>
    </source>
</evidence>
<sequence>MAALKLFISPLPSSFSTTTTAAAASFSFQQHYNPLGFSGRTSRRRSNGGQVFVGKEETELLNTSTIQDDQQDFEQDPDPQDLEYVAQIKRVLELLKKNRDMLFSEVKLTIMIEDPRDVERRRLLGIDEVDGPTRDDLADVLEERRNLFPPALAPTMARARHATNSLVLVPFLSGPLRLKAQALLDIDVQMGTVPYMASTSECICTEVNEGKIPKDRVALQMLAEEMAQWPNLEVEVKKKGPRKSLYAKATDTGVDPQVAAKRLNMDWDSAAEIQDSDVNDDSEVPAVLGYGALYLVTAFPVIIDVLPFTDTPRADETYIKHTDSFMSVENLEDPKFFLLEKPTMLIKERRQKERQISVDPISMKESENPSKALTPIITARNVRGTSLPLPLLPAKPKFLSSSLPNSASSSPQYGSATKKWKNQDPESPFSMVSLSSQHSVALSRLAQLRESHLQRSKSCREGRACAPSDNIDLWLTKVNSNRHGSKHFNSSSDENEPKTESGMVVRKRDKEMADSYDEKVKCGALCLFLPGFGKGKPVRARKEEVEMSHVMFQNQMSQVMYQREISHIISKRASLEKFECGSWTSSAIMNDSEEDGNQSNRYFDLPLELIRSSVNDADSPVRAAFVFDKDRKGVLKNGLSRGRSSKSHESSRHVRFSTSSPTSDRASPSPCITPRLRKAREDFNAFLEAQSV</sequence>
<dbReference type="AlphaFoldDB" id="A0AA88RM20"/>
<dbReference type="Proteomes" id="UP001187471">
    <property type="component" value="Unassembled WGS sequence"/>
</dbReference>
<gene>
    <name evidence="2" type="ORF">RJ640_022811</name>
</gene>
<dbReference type="InterPro" id="IPR040340">
    <property type="entry name" value="CEST/Y3IP1"/>
</dbReference>
<name>A0AA88RM20_9ASTE</name>
<protein>
    <submittedName>
        <fullName evidence="2">Uncharacterized protein</fullName>
    </submittedName>
</protein>
<dbReference type="EMBL" id="JAVXUO010000408">
    <property type="protein sequence ID" value="KAK2992433.1"/>
    <property type="molecule type" value="Genomic_DNA"/>
</dbReference>